<dbReference type="EMBL" id="CACRXK020000960">
    <property type="protein sequence ID" value="CAB3986072.1"/>
    <property type="molecule type" value="Genomic_DNA"/>
</dbReference>
<keyword evidence="5" id="KW-0472">Membrane</keyword>
<organism evidence="7 8">
    <name type="scientific">Paramuricea clavata</name>
    <name type="common">Red gorgonian</name>
    <name type="synonym">Violescent sea-whip</name>
    <dbReference type="NCBI Taxonomy" id="317549"/>
    <lineage>
        <taxon>Eukaryota</taxon>
        <taxon>Metazoa</taxon>
        <taxon>Cnidaria</taxon>
        <taxon>Anthozoa</taxon>
        <taxon>Octocorallia</taxon>
        <taxon>Malacalcyonacea</taxon>
        <taxon>Plexauridae</taxon>
        <taxon>Paramuricea</taxon>
    </lineage>
</organism>
<dbReference type="OrthoDB" id="10056177at2759"/>
<name>A0A7D9DIJ9_PARCT</name>
<keyword evidence="8" id="KW-1185">Reference proteome</keyword>
<keyword evidence="4" id="KW-1133">Transmembrane helix</keyword>
<dbReference type="Gene3D" id="1.20.1250.20">
    <property type="entry name" value="MFS general substrate transporter like domains"/>
    <property type="match status" value="1"/>
</dbReference>
<evidence type="ECO:0000256" key="3">
    <source>
        <dbReference type="ARBA" id="ARBA00022692"/>
    </source>
</evidence>
<evidence type="ECO:0000313" key="7">
    <source>
        <dbReference type="EMBL" id="CAB3986072.1"/>
    </source>
</evidence>
<dbReference type="InterPro" id="IPR024989">
    <property type="entry name" value="MFS_assoc_dom"/>
</dbReference>
<gene>
    <name evidence="7" type="ORF">PACLA_8A008035</name>
</gene>
<keyword evidence="3" id="KW-0812">Transmembrane</keyword>
<accession>A0A7D9DIJ9</accession>
<dbReference type="PANTHER" id="PTHR16172">
    <property type="entry name" value="MAJOR FACILITATOR SUPERFAMILY DOMAIN-CONTAINING PROTEIN 6-LIKE"/>
    <property type="match status" value="1"/>
</dbReference>
<evidence type="ECO:0000259" key="6">
    <source>
        <dbReference type="Pfam" id="PF12832"/>
    </source>
</evidence>
<dbReference type="Proteomes" id="UP001152795">
    <property type="component" value="Unassembled WGS sequence"/>
</dbReference>
<sequence>MVMAIFNIKSVALKWYFFTAASVSVYEEFSHVFMKQFGLNSQQIGISNLGGVQHIFIPLLLYLGDRYRVRNLVIWIVSPLSAISSLLLLLPIVVSLPTCFGTKSISNNSINSTEFVRVQGQNVPWMSSLFLVMIISRSSILFLEGVAYPLASLATITYLGNERVRYGAYYMWRHVGASTLIVGSAIIAWRVRIKICGVDGYGYFASFLIASFFFFSSLLSLPFFKFKYETDRTFNWIEVKSVVLNGHYIYMYILTFHLGACIAFQVFWEFWYLDGLQASPLVMGAAALIRRPLLAVFLFTSCYVIEKIGELNTVCVSFLLFTVAFFALAFTRVYWYVLAVDTLHSAGYGLAKSALTVHFSKAGSKASSGVILGFQSMFFILGVDCGATFFGLLFHAIGVRSTLIIYAGMTAIVLAIFLCYLKFSKHVNEYEKLPVDSDDDVDNSNANDDKKHIKNLK</sequence>
<proteinExistence type="inferred from homology"/>
<evidence type="ECO:0000256" key="5">
    <source>
        <dbReference type="ARBA" id="ARBA00023136"/>
    </source>
</evidence>
<dbReference type="PANTHER" id="PTHR16172:SF2">
    <property type="entry name" value="MAJOR FACILITATOR SUPERFAMILY DOMAIN-CONTAINING PROTEIN 6"/>
    <property type="match status" value="1"/>
</dbReference>
<comment type="subcellular location">
    <subcellularLocation>
        <location evidence="1">Membrane</location>
        <topology evidence="1">Multi-pass membrane protein</topology>
    </subcellularLocation>
</comment>
<evidence type="ECO:0000256" key="2">
    <source>
        <dbReference type="ARBA" id="ARBA00005241"/>
    </source>
</evidence>
<evidence type="ECO:0000256" key="4">
    <source>
        <dbReference type="ARBA" id="ARBA00022989"/>
    </source>
</evidence>
<dbReference type="InterPro" id="IPR051717">
    <property type="entry name" value="MFS_MFSD6"/>
</dbReference>
<dbReference type="InterPro" id="IPR036259">
    <property type="entry name" value="MFS_trans_sf"/>
</dbReference>
<dbReference type="AlphaFoldDB" id="A0A7D9DIJ9"/>
<feature type="domain" description="Major facilitator superfamily associated" evidence="6">
    <location>
        <begin position="15"/>
        <end position="402"/>
    </location>
</feature>
<dbReference type="GO" id="GO:0016020">
    <property type="term" value="C:membrane"/>
    <property type="evidence" value="ECO:0007669"/>
    <property type="project" value="UniProtKB-SubCell"/>
</dbReference>
<comment type="caution">
    <text evidence="7">The sequence shown here is derived from an EMBL/GenBank/DDBJ whole genome shotgun (WGS) entry which is preliminary data.</text>
</comment>
<protein>
    <recommendedName>
        <fullName evidence="6">Major facilitator superfamily associated domain-containing protein</fullName>
    </recommendedName>
</protein>
<evidence type="ECO:0000313" key="8">
    <source>
        <dbReference type="Proteomes" id="UP001152795"/>
    </source>
</evidence>
<reference evidence="7" key="1">
    <citation type="submission" date="2020-04" db="EMBL/GenBank/DDBJ databases">
        <authorList>
            <person name="Alioto T."/>
            <person name="Alioto T."/>
            <person name="Gomez Garrido J."/>
        </authorList>
    </citation>
    <scope>NUCLEOTIDE SEQUENCE</scope>
    <source>
        <strain evidence="7">A484AB</strain>
    </source>
</reference>
<dbReference type="SUPFAM" id="SSF103473">
    <property type="entry name" value="MFS general substrate transporter"/>
    <property type="match status" value="1"/>
</dbReference>
<comment type="similarity">
    <text evidence="2">Belongs to the major facilitator superfamily. MFSD6 family.</text>
</comment>
<evidence type="ECO:0000256" key="1">
    <source>
        <dbReference type="ARBA" id="ARBA00004141"/>
    </source>
</evidence>
<dbReference type="Pfam" id="PF12832">
    <property type="entry name" value="MFS_1_like"/>
    <property type="match status" value="1"/>
</dbReference>